<dbReference type="CDD" id="cd22366">
    <property type="entry name" value="XisH-like"/>
    <property type="match status" value="1"/>
</dbReference>
<comment type="caution">
    <text evidence="1">The sequence shown here is derived from an EMBL/GenBank/DDBJ whole genome shotgun (WGS) entry which is preliminary data.</text>
</comment>
<reference evidence="1" key="1">
    <citation type="submission" date="2020-10" db="EMBL/GenBank/DDBJ databases">
        <authorList>
            <person name="Castelo-Branco R."/>
            <person name="Eusebio N."/>
            <person name="Adriana R."/>
            <person name="Vieira A."/>
            <person name="Brugerolle De Fraissinette N."/>
            <person name="Rezende De Castro R."/>
            <person name="Schneider M.P."/>
            <person name="Vasconcelos V."/>
            <person name="Leao P.N."/>
        </authorList>
    </citation>
    <scope>NUCLEOTIDE SEQUENCE</scope>
    <source>
        <strain evidence="1">LEGE 12446</strain>
    </source>
</reference>
<dbReference type="EMBL" id="JADEXS010000261">
    <property type="protein sequence ID" value="MBE9024380.1"/>
    <property type="molecule type" value="Genomic_DNA"/>
</dbReference>
<dbReference type="Proteomes" id="UP000622533">
    <property type="component" value="Unassembled WGS sequence"/>
</dbReference>
<sequence>MSVRDAFHDAVRQALQKDGWTITDDPLRIQVEEVELLIDLGAEQLLAAEKSGDKIAVEIKTFLQASAISTFHTALGQFLNYQEALELDQPERTLYLAVPNQAYKNFFEKRFVQRMVSKYQLKLLIYDPKKEVIVEWKK</sequence>
<dbReference type="InterPro" id="IPR011856">
    <property type="entry name" value="tRNA_endonuc-like_dom_sf"/>
</dbReference>
<accession>A0A8J6ZMS1</accession>
<dbReference type="SUPFAM" id="SSF52980">
    <property type="entry name" value="Restriction endonuclease-like"/>
    <property type="match status" value="1"/>
</dbReference>
<gene>
    <name evidence="1" type="ORF">IQ276_18710</name>
</gene>
<organism evidence="1 2">
    <name type="scientific">Desmonostoc muscorum LEGE 12446</name>
    <dbReference type="NCBI Taxonomy" id="1828758"/>
    <lineage>
        <taxon>Bacteria</taxon>
        <taxon>Bacillati</taxon>
        <taxon>Cyanobacteriota</taxon>
        <taxon>Cyanophyceae</taxon>
        <taxon>Nostocales</taxon>
        <taxon>Nostocaceae</taxon>
        <taxon>Desmonostoc</taxon>
    </lineage>
</organism>
<dbReference type="AlphaFoldDB" id="A0A8J6ZMS1"/>
<name>A0A8J6ZMS1_DESMC</name>
<dbReference type="Pfam" id="PF08814">
    <property type="entry name" value="XisH"/>
    <property type="match status" value="1"/>
</dbReference>
<dbReference type="InterPro" id="IPR011335">
    <property type="entry name" value="Restrct_endonuc-II-like"/>
</dbReference>
<dbReference type="Gene3D" id="3.40.1350.10">
    <property type="match status" value="1"/>
</dbReference>
<dbReference type="GO" id="GO:0003676">
    <property type="term" value="F:nucleic acid binding"/>
    <property type="evidence" value="ECO:0007669"/>
    <property type="project" value="InterPro"/>
</dbReference>
<protein>
    <submittedName>
        <fullName evidence="1">XisH family protein</fullName>
    </submittedName>
</protein>
<dbReference type="InterPro" id="IPR014919">
    <property type="entry name" value="XisH"/>
</dbReference>
<proteinExistence type="predicted"/>
<dbReference type="RefSeq" id="WP_193918721.1">
    <property type="nucleotide sequence ID" value="NZ_JADEXS020000001.1"/>
</dbReference>
<keyword evidence="2" id="KW-1185">Reference proteome</keyword>
<evidence type="ECO:0000313" key="2">
    <source>
        <dbReference type="Proteomes" id="UP000622533"/>
    </source>
</evidence>
<evidence type="ECO:0000313" key="1">
    <source>
        <dbReference type="EMBL" id="MBE9024380.1"/>
    </source>
</evidence>